<keyword evidence="2" id="KW-1185">Reference proteome</keyword>
<evidence type="ECO:0000313" key="2">
    <source>
        <dbReference type="Proteomes" id="UP000828390"/>
    </source>
</evidence>
<dbReference type="Proteomes" id="UP000828390">
    <property type="component" value="Unassembled WGS sequence"/>
</dbReference>
<gene>
    <name evidence="1" type="ORF">DPMN_010398</name>
</gene>
<protein>
    <submittedName>
        <fullName evidence="1">Uncharacterized protein</fullName>
    </submittedName>
</protein>
<proteinExistence type="predicted"/>
<sequence length="173" mass="19913">MAFLIGSVVVIHVMYSDKQTSRCLYHVTFSAMCGTISCKQTIASENNEIEAQDIIRTNVRTKFHEEIDSPTNAPPHDIIGTNLVTMFHEDRTEAPRVKNAPPHCSKFSQQTRTIFELVQDIIRTNVLTKFHEDWTINVTFRVFKLSQAIFGSNLLTKFHDDSEIHLESRVYIR</sequence>
<reference evidence="1" key="1">
    <citation type="journal article" date="2019" name="bioRxiv">
        <title>The Genome of the Zebra Mussel, Dreissena polymorpha: A Resource for Invasive Species Research.</title>
        <authorList>
            <person name="McCartney M.A."/>
            <person name="Auch B."/>
            <person name="Kono T."/>
            <person name="Mallez S."/>
            <person name="Zhang Y."/>
            <person name="Obille A."/>
            <person name="Becker A."/>
            <person name="Abrahante J.E."/>
            <person name="Garbe J."/>
            <person name="Badalamenti J.P."/>
            <person name="Herman A."/>
            <person name="Mangelson H."/>
            <person name="Liachko I."/>
            <person name="Sullivan S."/>
            <person name="Sone E.D."/>
            <person name="Koren S."/>
            <person name="Silverstein K.A.T."/>
            <person name="Beckman K.B."/>
            <person name="Gohl D.M."/>
        </authorList>
    </citation>
    <scope>NUCLEOTIDE SEQUENCE</scope>
    <source>
        <strain evidence="1">Duluth1</strain>
        <tissue evidence="1">Whole animal</tissue>
    </source>
</reference>
<dbReference type="EMBL" id="JAIWYP010000001">
    <property type="protein sequence ID" value="KAH3886392.1"/>
    <property type="molecule type" value="Genomic_DNA"/>
</dbReference>
<organism evidence="1 2">
    <name type="scientific">Dreissena polymorpha</name>
    <name type="common">Zebra mussel</name>
    <name type="synonym">Mytilus polymorpha</name>
    <dbReference type="NCBI Taxonomy" id="45954"/>
    <lineage>
        <taxon>Eukaryota</taxon>
        <taxon>Metazoa</taxon>
        <taxon>Spiralia</taxon>
        <taxon>Lophotrochozoa</taxon>
        <taxon>Mollusca</taxon>
        <taxon>Bivalvia</taxon>
        <taxon>Autobranchia</taxon>
        <taxon>Heteroconchia</taxon>
        <taxon>Euheterodonta</taxon>
        <taxon>Imparidentia</taxon>
        <taxon>Neoheterodontei</taxon>
        <taxon>Myida</taxon>
        <taxon>Dreissenoidea</taxon>
        <taxon>Dreissenidae</taxon>
        <taxon>Dreissena</taxon>
    </lineage>
</organism>
<accession>A0A9D4N455</accession>
<dbReference type="AlphaFoldDB" id="A0A9D4N455"/>
<name>A0A9D4N455_DREPO</name>
<comment type="caution">
    <text evidence="1">The sequence shown here is derived from an EMBL/GenBank/DDBJ whole genome shotgun (WGS) entry which is preliminary data.</text>
</comment>
<reference evidence="1" key="2">
    <citation type="submission" date="2020-11" db="EMBL/GenBank/DDBJ databases">
        <authorList>
            <person name="McCartney M.A."/>
            <person name="Auch B."/>
            <person name="Kono T."/>
            <person name="Mallez S."/>
            <person name="Becker A."/>
            <person name="Gohl D.M."/>
            <person name="Silverstein K.A.T."/>
            <person name="Koren S."/>
            <person name="Bechman K.B."/>
            <person name="Herman A."/>
            <person name="Abrahante J.E."/>
            <person name="Garbe J."/>
        </authorList>
    </citation>
    <scope>NUCLEOTIDE SEQUENCE</scope>
    <source>
        <strain evidence="1">Duluth1</strain>
        <tissue evidence="1">Whole animal</tissue>
    </source>
</reference>
<evidence type="ECO:0000313" key="1">
    <source>
        <dbReference type="EMBL" id="KAH3886392.1"/>
    </source>
</evidence>